<dbReference type="PATRIC" id="fig|111105.18.peg.1546"/>
<dbReference type="PIRSF" id="PIRSF028065">
    <property type="entry name" value="UCP028065"/>
    <property type="match status" value="1"/>
</dbReference>
<dbReference type="AlphaFoldDB" id="A0A0A2EXS1"/>
<evidence type="ECO:0000313" key="3">
    <source>
        <dbReference type="Proteomes" id="UP000030130"/>
    </source>
</evidence>
<dbReference type="InterPro" id="IPR007339">
    <property type="entry name" value="RclC-like"/>
</dbReference>
<evidence type="ECO:0000313" key="2">
    <source>
        <dbReference type="EMBL" id="KGN85594.1"/>
    </source>
</evidence>
<dbReference type="Proteomes" id="UP000030130">
    <property type="component" value="Unassembled WGS sequence"/>
</dbReference>
<keyword evidence="1" id="KW-0472">Membrane</keyword>
<keyword evidence="1" id="KW-1133">Transmembrane helix</keyword>
<dbReference type="InterPro" id="IPR016865">
    <property type="entry name" value="RclC"/>
</dbReference>
<feature type="transmembrane region" description="Helical" evidence="1">
    <location>
        <begin position="12"/>
        <end position="34"/>
    </location>
</feature>
<reference evidence="2 3" key="1">
    <citation type="submission" date="2014-08" db="EMBL/GenBank/DDBJ databases">
        <title>Porphyromonas gulae strain:COT-052_OH1451 Genome sequencing.</title>
        <authorList>
            <person name="Wallis C."/>
            <person name="Deusch O."/>
            <person name="O'Flynn C."/>
            <person name="Davis I."/>
            <person name="Jospin G."/>
            <person name="Darling A.E."/>
            <person name="Coil D.A."/>
            <person name="Alexiev A."/>
            <person name="Horsfall A."/>
            <person name="Kirkwood N."/>
            <person name="Harris S."/>
            <person name="Eisen J.A."/>
        </authorList>
    </citation>
    <scope>NUCLEOTIDE SEQUENCE [LARGE SCALE GENOMIC DNA]</scope>
    <source>
        <strain evidence="3">COT-052 OH1451</strain>
    </source>
</reference>
<dbReference type="GO" id="GO:1901530">
    <property type="term" value="P:response to hypochlorite"/>
    <property type="evidence" value="ECO:0007669"/>
    <property type="project" value="TreeGrafter"/>
</dbReference>
<dbReference type="eggNOG" id="COG3059">
    <property type="taxonomic scope" value="Bacteria"/>
</dbReference>
<comment type="caution">
    <text evidence="2">The sequence shown here is derived from an EMBL/GenBank/DDBJ whole genome shotgun (WGS) entry which is preliminary data.</text>
</comment>
<dbReference type="PANTHER" id="PTHR40106">
    <property type="entry name" value="INNER MEMBRANE PROTEIN RCLC"/>
    <property type="match status" value="1"/>
</dbReference>
<protein>
    <submittedName>
        <fullName evidence="2">Membrane protein</fullName>
    </submittedName>
</protein>
<dbReference type="STRING" id="111105.HR09_03535"/>
<dbReference type="RefSeq" id="WP_026292328.1">
    <property type="nucleotide sequence ID" value="NZ_CALUCC010000039.1"/>
</dbReference>
<sequence length="149" mass="16736">MKTKKQLLSDSGVFRLGYYIALFGTALILLWIGIFKFTPTEAAAIKPLIEHHPFSFWVYDLLSVQAVSNLVGLTEIAVALLLLLSLKFHSLRRYAGLGIMAIFLITLSFLIFTPGMWRIRDGVIITDYFILKDIAYLGFGAMLFGSPKE</sequence>
<gene>
    <name evidence="2" type="ORF">HR08_05540</name>
</gene>
<proteinExistence type="predicted"/>
<evidence type="ECO:0000256" key="1">
    <source>
        <dbReference type="SAM" id="Phobius"/>
    </source>
</evidence>
<keyword evidence="1" id="KW-0812">Transmembrane</keyword>
<dbReference type="GO" id="GO:0005886">
    <property type="term" value="C:plasma membrane"/>
    <property type="evidence" value="ECO:0007669"/>
    <property type="project" value="TreeGrafter"/>
</dbReference>
<dbReference type="PANTHER" id="PTHR40106:SF1">
    <property type="entry name" value="INNER MEMBRANE PROTEIN RCLC"/>
    <property type="match status" value="1"/>
</dbReference>
<feature type="transmembrane region" description="Helical" evidence="1">
    <location>
        <begin position="123"/>
        <end position="144"/>
    </location>
</feature>
<dbReference type="OrthoDB" id="1118972at2"/>
<feature type="transmembrane region" description="Helical" evidence="1">
    <location>
        <begin position="94"/>
        <end position="117"/>
    </location>
</feature>
<dbReference type="EMBL" id="JRAI01000051">
    <property type="protein sequence ID" value="KGN85594.1"/>
    <property type="molecule type" value="Genomic_DNA"/>
</dbReference>
<accession>A0A0A2EXS1</accession>
<organism evidence="2 3">
    <name type="scientific">Porphyromonas gulae</name>
    <dbReference type="NCBI Taxonomy" id="111105"/>
    <lineage>
        <taxon>Bacteria</taxon>
        <taxon>Pseudomonadati</taxon>
        <taxon>Bacteroidota</taxon>
        <taxon>Bacteroidia</taxon>
        <taxon>Bacteroidales</taxon>
        <taxon>Porphyromonadaceae</taxon>
        <taxon>Porphyromonas</taxon>
    </lineage>
</organism>
<name>A0A0A2EXS1_9PORP</name>
<feature type="transmembrane region" description="Helical" evidence="1">
    <location>
        <begin position="54"/>
        <end position="82"/>
    </location>
</feature>
<dbReference type="Pfam" id="PF04224">
    <property type="entry name" value="DUF417"/>
    <property type="match status" value="1"/>
</dbReference>